<feature type="region of interest" description="Disordered" evidence="2">
    <location>
        <begin position="329"/>
        <end position="438"/>
    </location>
</feature>
<dbReference type="PANTHER" id="PTHR12096">
    <property type="entry name" value="NUCLEAR PROTEIN SKIP-RELATED"/>
    <property type="match status" value="1"/>
</dbReference>
<dbReference type="EMBL" id="JALJOQ010000004">
    <property type="protein sequence ID" value="KAK9813503.1"/>
    <property type="molecule type" value="Genomic_DNA"/>
</dbReference>
<feature type="compositionally biased region" description="Pro residues" evidence="2">
    <location>
        <begin position="359"/>
        <end position="373"/>
    </location>
</feature>
<feature type="compositionally biased region" description="Basic and acidic residues" evidence="2">
    <location>
        <begin position="589"/>
        <end position="598"/>
    </location>
</feature>
<evidence type="ECO:0000256" key="1">
    <source>
        <dbReference type="ARBA" id="ARBA00010197"/>
    </source>
</evidence>
<feature type="domain" description="SKI-interacting protein SKIP SNW" evidence="3">
    <location>
        <begin position="175"/>
        <end position="334"/>
    </location>
</feature>
<organism evidence="4 5">
    <name type="scientific">Symbiochloris irregularis</name>
    <dbReference type="NCBI Taxonomy" id="706552"/>
    <lineage>
        <taxon>Eukaryota</taxon>
        <taxon>Viridiplantae</taxon>
        <taxon>Chlorophyta</taxon>
        <taxon>core chlorophytes</taxon>
        <taxon>Trebouxiophyceae</taxon>
        <taxon>Trebouxiales</taxon>
        <taxon>Trebouxiaceae</taxon>
        <taxon>Symbiochloris</taxon>
    </lineage>
</organism>
<reference evidence="4 5" key="1">
    <citation type="journal article" date="2024" name="Nat. Commun.">
        <title>Phylogenomics reveals the evolutionary origins of lichenization in chlorophyte algae.</title>
        <authorList>
            <person name="Puginier C."/>
            <person name="Libourel C."/>
            <person name="Otte J."/>
            <person name="Skaloud P."/>
            <person name="Haon M."/>
            <person name="Grisel S."/>
            <person name="Petersen M."/>
            <person name="Berrin J.G."/>
            <person name="Delaux P.M."/>
            <person name="Dal Grande F."/>
            <person name="Keller J."/>
        </authorList>
    </citation>
    <scope>NUCLEOTIDE SEQUENCE [LARGE SCALE GENOMIC DNA]</scope>
    <source>
        <strain evidence="4 5">SAG 2036</strain>
    </source>
</reference>
<dbReference type="InterPro" id="IPR017862">
    <property type="entry name" value="SKI-int_prot_SKIP"/>
</dbReference>
<sequence>MLLAHLPAPTREYTAAEHNVKDLPAANKSLQLTSAAQKAAVPPYGSYERALYRPRRQDDYGDGGAFPEIPMPQFPLDMGRKDGAASSKTLGVTLGNDGNIKYDAILRQGQNKDKIIASEHSALVPKIDREVAERPDEDEVAKATRETRAALDRLVEGKISAAQPKTLPAGPGAPEYIKYTPSQQGPQYNSGAGQRIIRMQDMPVDPMEPPKFRHKKVPRGAGSPPVPVMHSPPRAVTAKEQQDWKVPPCISNWKNPKGYTIPLDKRLAADGRGLQEGAISDNFAKFTESLFVAEQHARQAVEMRTKVQQEMAAREKAKKDAELRNLAIRARMDRMGNPGTSAADRDAGTVPSHAGVDLPGPPDEGYPLPPPPAGGRGASKESREERAERSRRDEIREDRRRERDRERRLDERDRHGVKKSKLTRDADRDISEKIALGQANVRASGEAMYDQRLFNQDAGVASGLAADDSYNTYDKALFADRSAVNKYRPTRGADEDDDEAAGRTFKPDKGFAGADYTAAGRAAAPPTQFERDPAAEADDFGLDKLLGDMKAGSRKDKRGALDHIGGGGRMAASGGGGSYEDYAHGSSRSKVEFSRGRN</sequence>
<dbReference type="GO" id="GO:0005681">
    <property type="term" value="C:spliceosomal complex"/>
    <property type="evidence" value="ECO:0007669"/>
    <property type="project" value="InterPro"/>
</dbReference>
<name>A0AAW1PZ61_9CHLO</name>
<feature type="region of interest" description="Disordered" evidence="2">
    <location>
        <begin position="216"/>
        <end position="243"/>
    </location>
</feature>
<evidence type="ECO:0000313" key="4">
    <source>
        <dbReference type="EMBL" id="KAK9813503.1"/>
    </source>
</evidence>
<feature type="compositionally biased region" description="Basic and acidic residues" evidence="2">
    <location>
        <begin position="378"/>
        <end position="414"/>
    </location>
</feature>
<dbReference type="AlphaFoldDB" id="A0AAW1PZ61"/>
<dbReference type="GO" id="GO:0000398">
    <property type="term" value="P:mRNA splicing, via spliceosome"/>
    <property type="evidence" value="ECO:0007669"/>
    <property type="project" value="InterPro"/>
</dbReference>
<dbReference type="InterPro" id="IPR004015">
    <property type="entry name" value="SKI-int_prot_SKIP_SNW-dom"/>
</dbReference>
<dbReference type="Proteomes" id="UP001465755">
    <property type="component" value="Unassembled WGS sequence"/>
</dbReference>
<accession>A0AAW1PZ61</accession>
<gene>
    <name evidence="4" type="ORF">WJX73_002946</name>
</gene>
<dbReference type="Pfam" id="PF02731">
    <property type="entry name" value="SKIP_SNW"/>
    <property type="match status" value="1"/>
</dbReference>
<proteinExistence type="inferred from homology"/>
<evidence type="ECO:0000256" key="2">
    <source>
        <dbReference type="SAM" id="MobiDB-lite"/>
    </source>
</evidence>
<feature type="compositionally biased region" description="Gly residues" evidence="2">
    <location>
        <begin position="564"/>
        <end position="578"/>
    </location>
</feature>
<feature type="compositionally biased region" description="Low complexity" evidence="2">
    <location>
        <begin position="512"/>
        <end position="527"/>
    </location>
</feature>
<feature type="compositionally biased region" description="Basic and acidic residues" evidence="2">
    <location>
        <begin position="422"/>
        <end position="432"/>
    </location>
</feature>
<protein>
    <recommendedName>
        <fullName evidence="3">SKI-interacting protein SKIP SNW domain-containing protein</fullName>
    </recommendedName>
</protein>
<keyword evidence="5" id="KW-1185">Reference proteome</keyword>
<feature type="compositionally biased region" description="Basic and acidic residues" evidence="2">
    <location>
        <begin position="551"/>
        <end position="561"/>
    </location>
</feature>
<comment type="similarity">
    <text evidence="1">Belongs to the SNW family.</text>
</comment>
<feature type="region of interest" description="Disordered" evidence="2">
    <location>
        <begin position="487"/>
        <end position="536"/>
    </location>
</feature>
<evidence type="ECO:0000259" key="3">
    <source>
        <dbReference type="Pfam" id="PF02731"/>
    </source>
</evidence>
<feature type="region of interest" description="Disordered" evidence="2">
    <location>
        <begin position="551"/>
        <end position="598"/>
    </location>
</feature>
<evidence type="ECO:0000313" key="5">
    <source>
        <dbReference type="Proteomes" id="UP001465755"/>
    </source>
</evidence>
<comment type="caution">
    <text evidence="4">The sequence shown here is derived from an EMBL/GenBank/DDBJ whole genome shotgun (WGS) entry which is preliminary data.</text>
</comment>